<keyword evidence="6 13" id="KW-0732">Signal</keyword>
<keyword evidence="8 13" id="KW-0472">Membrane</keyword>
<keyword evidence="5 13" id="KW-0813">Transport</keyword>
<comment type="subunit">
    <text evidence="3 13">Monomer.</text>
</comment>
<evidence type="ECO:0000256" key="7">
    <source>
        <dbReference type="ARBA" id="ARBA00022927"/>
    </source>
</evidence>
<evidence type="ECO:0000256" key="3">
    <source>
        <dbReference type="ARBA" id="ARBA00011245"/>
    </source>
</evidence>
<comment type="similarity">
    <text evidence="2 13">Belongs to the LolB family.</text>
</comment>
<evidence type="ECO:0000256" key="10">
    <source>
        <dbReference type="ARBA" id="ARBA00023186"/>
    </source>
</evidence>
<evidence type="ECO:0000256" key="13">
    <source>
        <dbReference type="HAMAP-Rule" id="MF_00233"/>
    </source>
</evidence>
<keyword evidence="12 13" id="KW-0449">Lipoprotein</keyword>
<dbReference type="SUPFAM" id="SSF89392">
    <property type="entry name" value="Prokaryotic lipoproteins and lipoprotein localization factors"/>
    <property type="match status" value="1"/>
</dbReference>
<organism evidence="14 15">
    <name type="scientific">Candidatus Enterovibrio escicola</name>
    <dbReference type="NCBI Taxonomy" id="1927127"/>
    <lineage>
        <taxon>Bacteria</taxon>
        <taxon>Pseudomonadati</taxon>
        <taxon>Pseudomonadota</taxon>
        <taxon>Gammaproteobacteria</taxon>
        <taxon>Vibrionales</taxon>
        <taxon>Vibrionaceae</taxon>
        <taxon>Enterovibrio</taxon>
    </lineage>
</organism>
<dbReference type="HAMAP" id="MF_00233">
    <property type="entry name" value="LolB"/>
    <property type="match status" value="1"/>
</dbReference>
<protein>
    <recommendedName>
        <fullName evidence="4 13">Outer-membrane lipoprotein LolB</fullName>
    </recommendedName>
</protein>
<dbReference type="EMBL" id="NBYY01000034">
    <property type="protein sequence ID" value="PCS21355.1"/>
    <property type="molecule type" value="Genomic_DNA"/>
</dbReference>
<dbReference type="CDD" id="cd16326">
    <property type="entry name" value="LolB"/>
    <property type="match status" value="1"/>
</dbReference>
<dbReference type="AlphaFoldDB" id="A0A2A5SZM7"/>
<keyword evidence="15" id="KW-1185">Reference proteome</keyword>
<dbReference type="InterPro" id="IPR029046">
    <property type="entry name" value="LolA/LolB/LppX"/>
</dbReference>
<evidence type="ECO:0000256" key="12">
    <source>
        <dbReference type="ARBA" id="ARBA00023288"/>
    </source>
</evidence>
<name>A0A2A5SZM7_9GAMM</name>
<gene>
    <name evidence="13" type="primary">lolB</name>
    <name evidence="14" type="ORF">BTN49_2894</name>
</gene>
<keyword evidence="9 13" id="KW-0564">Palmitate</keyword>
<comment type="caution">
    <text evidence="14">The sequence shown here is derived from an EMBL/GenBank/DDBJ whole genome shotgun (WGS) entry which is preliminary data.</text>
</comment>
<dbReference type="Gene3D" id="2.50.20.10">
    <property type="entry name" value="Lipoprotein localisation LolA/LolB/LppX"/>
    <property type="match status" value="1"/>
</dbReference>
<proteinExistence type="inferred from homology"/>
<keyword evidence="10 13" id="KW-0143">Chaperone</keyword>
<dbReference type="Proteomes" id="UP000219020">
    <property type="component" value="Unassembled WGS sequence"/>
</dbReference>
<dbReference type="InterPro" id="IPR004565">
    <property type="entry name" value="OM_lipoprot_LolB"/>
</dbReference>
<dbReference type="PROSITE" id="PS51257">
    <property type="entry name" value="PROKAR_LIPOPROTEIN"/>
    <property type="match status" value="1"/>
</dbReference>
<evidence type="ECO:0000256" key="8">
    <source>
        <dbReference type="ARBA" id="ARBA00023136"/>
    </source>
</evidence>
<accession>A0A2A5SZM7</accession>
<evidence type="ECO:0000256" key="5">
    <source>
        <dbReference type="ARBA" id="ARBA00022448"/>
    </source>
</evidence>
<dbReference type="GO" id="GO:0009279">
    <property type="term" value="C:cell outer membrane"/>
    <property type="evidence" value="ECO:0007669"/>
    <property type="project" value="UniProtKB-SubCell"/>
</dbReference>
<keyword evidence="7 13" id="KW-0653">Protein transport</keyword>
<dbReference type="GeneID" id="66952480"/>
<evidence type="ECO:0000256" key="4">
    <source>
        <dbReference type="ARBA" id="ARBA00016202"/>
    </source>
</evidence>
<comment type="function">
    <text evidence="13">Plays a critical role in the incorporation of lipoproteins in the outer membrane after they are released by the LolA protein.</text>
</comment>
<reference evidence="15" key="1">
    <citation type="submission" date="2017-04" db="EMBL/GenBank/DDBJ databases">
        <title>Genome evolution of the luminous symbionts of deep sea anglerfish.</title>
        <authorList>
            <person name="Hendry T.A."/>
        </authorList>
    </citation>
    <scope>NUCLEOTIDE SEQUENCE [LARGE SCALE GENOMIC DNA]</scope>
</reference>
<dbReference type="NCBIfam" id="TIGR00548">
    <property type="entry name" value="lolB"/>
    <property type="match status" value="1"/>
</dbReference>
<evidence type="ECO:0000256" key="11">
    <source>
        <dbReference type="ARBA" id="ARBA00023237"/>
    </source>
</evidence>
<sequence>MSRHSRSFFPEKLPIITTFCILSLIGCVTTPTQHTEWLNHQQALLDITKFTTKGKVAFIDQEQRISANFVWKQDGNAVSLRITNFFGATLFKLDTIPKYAILTDHVGQSYVGTNASNLLQRLIGISLPVDAMSHWIKGLPEEKNKFQLSTDNRLEYLSENNSLSNPGWQVKYQSYDVATNRLLPAKIIMNQNHKKVCLVISNWKYTP</sequence>
<keyword evidence="11 13" id="KW-0998">Cell outer membrane</keyword>
<evidence type="ECO:0000256" key="6">
    <source>
        <dbReference type="ARBA" id="ARBA00022729"/>
    </source>
</evidence>
<evidence type="ECO:0000256" key="2">
    <source>
        <dbReference type="ARBA" id="ARBA00009696"/>
    </source>
</evidence>
<evidence type="ECO:0000313" key="15">
    <source>
        <dbReference type="Proteomes" id="UP000219020"/>
    </source>
</evidence>
<dbReference type="Pfam" id="PF03550">
    <property type="entry name" value="LolB"/>
    <property type="match status" value="1"/>
</dbReference>
<evidence type="ECO:0000313" key="14">
    <source>
        <dbReference type="EMBL" id="PCS21355.1"/>
    </source>
</evidence>
<dbReference type="RefSeq" id="WP_097357181.1">
    <property type="nucleotide sequence ID" value="NZ_CAWNJE010000022.1"/>
</dbReference>
<comment type="subcellular location">
    <subcellularLocation>
        <location evidence="1 13">Cell outer membrane</location>
        <topology evidence="1 13">Lipid-anchor</topology>
    </subcellularLocation>
</comment>
<evidence type="ECO:0000256" key="1">
    <source>
        <dbReference type="ARBA" id="ARBA00004459"/>
    </source>
</evidence>
<evidence type="ECO:0000256" key="9">
    <source>
        <dbReference type="ARBA" id="ARBA00023139"/>
    </source>
</evidence>
<dbReference type="GO" id="GO:0015031">
    <property type="term" value="P:protein transport"/>
    <property type="evidence" value="ECO:0007669"/>
    <property type="project" value="UniProtKB-KW"/>
</dbReference>
<dbReference type="GO" id="GO:0044874">
    <property type="term" value="P:lipoprotein localization to outer membrane"/>
    <property type="evidence" value="ECO:0007669"/>
    <property type="project" value="UniProtKB-UniRule"/>
</dbReference>